<feature type="non-terminal residue" evidence="1">
    <location>
        <position position="1"/>
    </location>
</feature>
<reference evidence="1 2" key="1">
    <citation type="journal article" date="2019" name="Nat. Ecol. Evol.">
        <title>Megaphylogeny resolves global patterns of mushroom evolution.</title>
        <authorList>
            <person name="Varga T."/>
            <person name="Krizsan K."/>
            <person name="Foldi C."/>
            <person name="Dima B."/>
            <person name="Sanchez-Garcia M."/>
            <person name="Sanchez-Ramirez S."/>
            <person name="Szollosi G.J."/>
            <person name="Szarkandi J.G."/>
            <person name="Papp V."/>
            <person name="Albert L."/>
            <person name="Andreopoulos W."/>
            <person name="Angelini C."/>
            <person name="Antonin V."/>
            <person name="Barry K.W."/>
            <person name="Bougher N.L."/>
            <person name="Buchanan P."/>
            <person name="Buyck B."/>
            <person name="Bense V."/>
            <person name="Catcheside P."/>
            <person name="Chovatia M."/>
            <person name="Cooper J."/>
            <person name="Damon W."/>
            <person name="Desjardin D."/>
            <person name="Finy P."/>
            <person name="Geml J."/>
            <person name="Haridas S."/>
            <person name="Hughes K."/>
            <person name="Justo A."/>
            <person name="Karasinski D."/>
            <person name="Kautmanova I."/>
            <person name="Kiss B."/>
            <person name="Kocsube S."/>
            <person name="Kotiranta H."/>
            <person name="LaButti K.M."/>
            <person name="Lechner B.E."/>
            <person name="Liimatainen K."/>
            <person name="Lipzen A."/>
            <person name="Lukacs Z."/>
            <person name="Mihaltcheva S."/>
            <person name="Morgado L.N."/>
            <person name="Niskanen T."/>
            <person name="Noordeloos M.E."/>
            <person name="Ohm R.A."/>
            <person name="Ortiz-Santana B."/>
            <person name="Ovrebo C."/>
            <person name="Racz N."/>
            <person name="Riley R."/>
            <person name="Savchenko A."/>
            <person name="Shiryaev A."/>
            <person name="Soop K."/>
            <person name="Spirin V."/>
            <person name="Szebenyi C."/>
            <person name="Tomsovsky M."/>
            <person name="Tulloss R.E."/>
            <person name="Uehling J."/>
            <person name="Grigoriev I.V."/>
            <person name="Vagvolgyi C."/>
            <person name="Papp T."/>
            <person name="Martin F.M."/>
            <person name="Miettinen O."/>
            <person name="Hibbett D.S."/>
            <person name="Nagy L.G."/>
        </authorList>
    </citation>
    <scope>NUCLEOTIDE SEQUENCE [LARGE SCALE GENOMIC DNA]</scope>
    <source>
        <strain evidence="1 2">CBS 121175</strain>
    </source>
</reference>
<feature type="non-terminal residue" evidence="1">
    <location>
        <position position="54"/>
    </location>
</feature>
<name>A0A5C3KCS6_COPMA</name>
<gene>
    <name evidence="1" type="ORF">FA15DRAFT_567913</name>
</gene>
<organism evidence="1 2">
    <name type="scientific">Coprinopsis marcescibilis</name>
    <name type="common">Agaric fungus</name>
    <name type="synonym">Psathyrella marcescibilis</name>
    <dbReference type="NCBI Taxonomy" id="230819"/>
    <lineage>
        <taxon>Eukaryota</taxon>
        <taxon>Fungi</taxon>
        <taxon>Dikarya</taxon>
        <taxon>Basidiomycota</taxon>
        <taxon>Agaricomycotina</taxon>
        <taxon>Agaricomycetes</taxon>
        <taxon>Agaricomycetidae</taxon>
        <taxon>Agaricales</taxon>
        <taxon>Agaricineae</taxon>
        <taxon>Psathyrellaceae</taxon>
        <taxon>Coprinopsis</taxon>
    </lineage>
</organism>
<proteinExistence type="predicted"/>
<dbReference type="EMBL" id="ML210455">
    <property type="protein sequence ID" value="TFK17866.1"/>
    <property type="molecule type" value="Genomic_DNA"/>
</dbReference>
<protein>
    <submittedName>
        <fullName evidence="1">Uncharacterized protein</fullName>
    </submittedName>
</protein>
<evidence type="ECO:0000313" key="2">
    <source>
        <dbReference type="Proteomes" id="UP000307440"/>
    </source>
</evidence>
<sequence length="54" mass="6408">SYARLRELANEICSARLGKHFPKTGVGKEWPYRLVEKHSERLHRFKARSLDDVR</sequence>
<keyword evidence="2" id="KW-1185">Reference proteome</keyword>
<evidence type="ECO:0000313" key="1">
    <source>
        <dbReference type="EMBL" id="TFK17866.1"/>
    </source>
</evidence>
<dbReference type="Proteomes" id="UP000307440">
    <property type="component" value="Unassembled WGS sequence"/>
</dbReference>
<dbReference type="OrthoDB" id="2668963at2759"/>
<dbReference type="AlphaFoldDB" id="A0A5C3KCS6"/>
<accession>A0A5C3KCS6</accession>